<dbReference type="Pfam" id="PF15062">
    <property type="entry name" value="ARL6IP6"/>
    <property type="match status" value="1"/>
</dbReference>
<dbReference type="InterPro" id="IPR029383">
    <property type="entry name" value="ARL6IP6"/>
</dbReference>
<evidence type="ECO:0000313" key="3">
    <source>
        <dbReference type="Proteomes" id="UP000264800"/>
    </source>
</evidence>
<reference evidence="2" key="2">
    <citation type="submission" date="2025-09" db="UniProtKB">
        <authorList>
            <consortium name="Ensembl"/>
        </authorList>
    </citation>
    <scope>IDENTIFICATION</scope>
</reference>
<dbReference type="PANTHER" id="PTHR28640:SF1">
    <property type="entry name" value="ADP-RIBOSYLATION FACTOR-LIKE PROTEIN 6-INTERACTING PROTEIN 6"/>
    <property type="match status" value="1"/>
</dbReference>
<keyword evidence="1" id="KW-1133">Transmembrane helix</keyword>
<dbReference type="RefSeq" id="XP_017281813.1">
    <property type="nucleotide sequence ID" value="XM_017426324.3"/>
</dbReference>
<evidence type="ECO:0000256" key="1">
    <source>
        <dbReference type="SAM" id="Phobius"/>
    </source>
</evidence>
<dbReference type="STRING" id="37003.ENSKMAP00000016443"/>
<dbReference type="GeneID" id="108241866"/>
<name>A0A3Q3AID6_KRYMA</name>
<dbReference type="OMA" id="AGCISCI"/>
<keyword evidence="1" id="KW-0812">Transmembrane</keyword>
<dbReference type="Ensembl" id="ENSKMAT00000016675.1">
    <property type="protein sequence ID" value="ENSKMAP00000016443.1"/>
    <property type="gene ID" value="ENSKMAG00000012282.1"/>
</dbReference>
<accession>A0A3Q3AID6</accession>
<evidence type="ECO:0000313" key="2">
    <source>
        <dbReference type="Ensembl" id="ENSKMAP00000016443.1"/>
    </source>
</evidence>
<dbReference type="AlphaFoldDB" id="A0A3Q3AID6"/>
<dbReference type="OrthoDB" id="10070125at2759"/>
<feature type="transmembrane region" description="Helical" evidence="1">
    <location>
        <begin position="121"/>
        <end position="141"/>
    </location>
</feature>
<dbReference type="KEGG" id="kmr:108241866"/>
<proteinExistence type="predicted"/>
<protein>
    <submittedName>
        <fullName evidence="2">ADP ribosylation factor like GTPase 6 interacting protein 6</fullName>
    </submittedName>
</protein>
<dbReference type="PANTHER" id="PTHR28640">
    <property type="entry name" value="ADP-RIBOSYLATION FACTOR-LIKE PROTEIN 6-INTERACTING PROTEIN 6"/>
    <property type="match status" value="1"/>
</dbReference>
<dbReference type="GeneTree" id="ENSGT00390000009987"/>
<dbReference type="CTD" id="151188"/>
<keyword evidence="1" id="KW-0472">Membrane</keyword>
<reference evidence="2" key="1">
    <citation type="submission" date="2025-08" db="UniProtKB">
        <authorList>
            <consortium name="Ensembl"/>
        </authorList>
    </citation>
    <scope>IDENTIFICATION</scope>
</reference>
<feature type="transmembrane region" description="Helical" evidence="1">
    <location>
        <begin position="20"/>
        <end position="48"/>
    </location>
</feature>
<feature type="transmembrane region" description="Helical" evidence="1">
    <location>
        <begin position="69"/>
        <end position="90"/>
    </location>
</feature>
<organism evidence="2 3">
    <name type="scientific">Kryptolebias marmoratus</name>
    <name type="common">Mangrove killifish</name>
    <name type="synonym">Rivulus marmoratus</name>
    <dbReference type="NCBI Taxonomy" id="37003"/>
    <lineage>
        <taxon>Eukaryota</taxon>
        <taxon>Metazoa</taxon>
        <taxon>Chordata</taxon>
        <taxon>Craniata</taxon>
        <taxon>Vertebrata</taxon>
        <taxon>Euteleostomi</taxon>
        <taxon>Actinopterygii</taxon>
        <taxon>Neopterygii</taxon>
        <taxon>Teleostei</taxon>
        <taxon>Neoteleostei</taxon>
        <taxon>Acanthomorphata</taxon>
        <taxon>Ovalentaria</taxon>
        <taxon>Atherinomorphae</taxon>
        <taxon>Cyprinodontiformes</taxon>
        <taxon>Rivulidae</taxon>
        <taxon>Kryptolebias</taxon>
    </lineage>
</organism>
<keyword evidence="3" id="KW-1185">Reference proteome</keyword>
<sequence>MSGGRPGGSGTEPRNGLQPWFGSALSVLGSAVTVAAVGFFCALIYPILGELRAERRRGESGTEERMLGFWIILVLAALVGCFCCVFSWTLTYLDSHQPGMKFPPLLSLGSFSFRDEPGFSMSYGAAVLNGIMATLTVIWSLS</sequence>
<dbReference type="Proteomes" id="UP000264800">
    <property type="component" value="Unplaced"/>
</dbReference>